<reference evidence="9 10" key="1">
    <citation type="submission" date="2013-11" db="EMBL/GenBank/DDBJ databases">
        <title>Genome sequencing of Stegodyphus mimosarum.</title>
        <authorList>
            <person name="Bechsgaard J."/>
        </authorList>
    </citation>
    <scope>NUCLEOTIDE SEQUENCE [LARGE SCALE GENOMIC DNA]</scope>
</reference>
<keyword evidence="3 9" id="KW-0812">Transmembrane</keyword>
<dbReference type="PANTHER" id="PTHR10766">
    <property type="entry name" value="TRANSMEMBRANE 9 SUPERFAMILY PROTEIN"/>
    <property type="match status" value="1"/>
</dbReference>
<evidence type="ECO:0000313" key="9">
    <source>
        <dbReference type="EMBL" id="KFM65198.1"/>
    </source>
</evidence>
<dbReference type="PANTHER" id="PTHR10766:SF177">
    <property type="entry name" value="TRANSMEMBRANE 9 SUPERFAMILY MEMBER 1"/>
    <property type="match status" value="1"/>
</dbReference>
<dbReference type="InterPro" id="IPR004240">
    <property type="entry name" value="EMP70"/>
</dbReference>
<keyword evidence="10" id="KW-1185">Reference proteome</keyword>
<dbReference type="STRING" id="407821.A0A087TJA9"/>
<evidence type="ECO:0000256" key="3">
    <source>
        <dbReference type="ARBA" id="ARBA00022692"/>
    </source>
</evidence>
<name>A0A087TJA9_STEMI</name>
<dbReference type="AlphaFoldDB" id="A0A087TJA9"/>
<protein>
    <recommendedName>
        <fullName evidence="8">Transmembrane 9 superfamily member</fullName>
    </recommendedName>
</protein>
<comment type="similarity">
    <text evidence="2 8">Belongs to the nonaspanin (TM9SF) (TC 9.A.2) family.</text>
</comment>
<feature type="non-terminal residue" evidence="9">
    <location>
        <position position="113"/>
    </location>
</feature>
<evidence type="ECO:0000256" key="7">
    <source>
        <dbReference type="ARBA" id="ARBA00037688"/>
    </source>
</evidence>
<keyword evidence="5" id="KW-1133">Transmembrane helix</keyword>
<dbReference type="EMBL" id="KK115472">
    <property type="protein sequence ID" value="KFM65198.1"/>
    <property type="molecule type" value="Genomic_DNA"/>
</dbReference>
<accession>A0A087TJA9</accession>
<dbReference type="GO" id="GO:0000421">
    <property type="term" value="C:autophagosome membrane"/>
    <property type="evidence" value="ECO:0007669"/>
    <property type="project" value="UniProtKB-SubCell"/>
</dbReference>
<dbReference type="OrthoDB" id="1666796at2759"/>
<dbReference type="GO" id="GO:0072657">
    <property type="term" value="P:protein localization to membrane"/>
    <property type="evidence" value="ECO:0007669"/>
    <property type="project" value="TreeGrafter"/>
</dbReference>
<evidence type="ECO:0000256" key="1">
    <source>
        <dbReference type="ARBA" id="ARBA00004542"/>
    </source>
</evidence>
<comment type="function">
    <text evidence="7">Plays an essential role in autophagy.</text>
</comment>
<keyword evidence="4" id="KW-0732">Signal</keyword>
<dbReference type="Pfam" id="PF02990">
    <property type="entry name" value="EMP70"/>
    <property type="match status" value="1"/>
</dbReference>
<evidence type="ECO:0000256" key="2">
    <source>
        <dbReference type="ARBA" id="ARBA00005227"/>
    </source>
</evidence>
<evidence type="ECO:0000313" key="10">
    <source>
        <dbReference type="Proteomes" id="UP000054359"/>
    </source>
</evidence>
<gene>
    <name evidence="9" type="ORF">X975_00439</name>
</gene>
<organism evidence="9 10">
    <name type="scientific">Stegodyphus mimosarum</name>
    <name type="common">African social velvet spider</name>
    <dbReference type="NCBI Taxonomy" id="407821"/>
    <lineage>
        <taxon>Eukaryota</taxon>
        <taxon>Metazoa</taxon>
        <taxon>Ecdysozoa</taxon>
        <taxon>Arthropoda</taxon>
        <taxon>Chelicerata</taxon>
        <taxon>Arachnida</taxon>
        <taxon>Araneae</taxon>
        <taxon>Araneomorphae</taxon>
        <taxon>Entelegynae</taxon>
        <taxon>Eresoidea</taxon>
        <taxon>Eresidae</taxon>
        <taxon>Stegodyphus</taxon>
    </lineage>
</organism>
<sequence length="113" mass="13014">MAVSMYNISFRVPLKNQKLCTVTLNEKELSQLKEAIEDLYYFEFILDDLPLHGFIGHLEESGFLPHAHKIFLWTHYTFNIMYNNDKIISANVSNADSSPLNLINSVTPLEVTH</sequence>
<evidence type="ECO:0000256" key="4">
    <source>
        <dbReference type="ARBA" id="ARBA00022729"/>
    </source>
</evidence>
<proteinExistence type="inferred from homology"/>
<comment type="subcellular location">
    <subcellularLocation>
        <location evidence="1">Cytoplasmic vesicle</location>
        <location evidence="1">Autophagosome membrane</location>
        <topology evidence="1">Multi-pass membrane protein</topology>
    </subcellularLocation>
</comment>
<keyword evidence="6" id="KW-0472">Membrane</keyword>
<evidence type="ECO:0000256" key="6">
    <source>
        <dbReference type="ARBA" id="ARBA00023136"/>
    </source>
</evidence>
<evidence type="ECO:0000256" key="5">
    <source>
        <dbReference type="ARBA" id="ARBA00022989"/>
    </source>
</evidence>
<evidence type="ECO:0000256" key="8">
    <source>
        <dbReference type="RuleBase" id="RU363079"/>
    </source>
</evidence>
<dbReference type="Proteomes" id="UP000054359">
    <property type="component" value="Unassembled WGS sequence"/>
</dbReference>